<dbReference type="RefSeq" id="WP_251803985.1">
    <property type="nucleotide sequence ID" value="NZ_JAMQOL010000073.1"/>
</dbReference>
<dbReference type="InterPro" id="IPR025534">
    <property type="entry name" value="DUF4420"/>
</dbReference>
<evidence type="ECO:0000313" key="1">
    <source>
        <dbReference type="EMBL" id="MCM4084231.1"/>
    </source>
</evidence>
<accession>A0ABT0YDV6</accession>
<proteinExistence type="predicted"/>
<reference evidence="1 2" key="1">
    <citation type="submission" date="2022-06" db="EMBL/GenBank/DDBJ databases">
        <title>Actinoplanes abujensis sp. nov., isolated from Nigerian arid soil.</title>
        <authorList>
            <person name="Ding P."/>
        </authorList>
    </citation>
    <scope>NUCLEOTIDE SEQUENCE [LARGE SCALE GENOMIC DNA]</scope>
    <source>
        <strain evidence="2">TRM88002</strain>
    </source>
</reference>
<keyword evidence="2" id="KW-1185">Reference proteome</keyword>
<protein>
    <submittedName>
        <fullName evidence="1">PD-(D/E)XK motif protein</fullName>
    </submittedName>
</protein>
<dbReference type="EMBL" id="JAMQOL010000073">
    <property type="protein sequence ID" value="MCM4084231.1"/>
    <property type="molecule type" value="Genomic_DNA"/>
</dbReference>
<dbReference type="Proteomes" id="UP001523216">
    <property type="component" value="Unassembled WGS sequence"/>
</dbReference>
<organism evidence="1 2">
    <name type="scientific">Paractinoplanes hotanensis</name>
    <dbReference type="NCBI Taxonomy" id="2906497"/>
    <lineage>
        <taxon>Bacteria</taxon>
        <taxon>Bacillati</taxon>
        <taxon>Actinomycetota</taxon>
        <taxon>Actinomycetes</taxon>
        <taxon>Micromonosporales</taxon>
        <taxon>Micromonosporaceae</taxon>
        <taxon>Paractinoplanes</taxon>
    </lineage>
</organism>
<name>A0ABT0YDV6_9ACTN</name>
<evidence type="ECO:0000313" key="2">
    <source>
        <dbReference type="Proteomes" id="UP001523216"/>
    </source>
</evidence>
<dbReference type="Pfam" id="PF14390">
    <property type="entry name" value="DUF4420"/>
    <property type="match status" value="1"/>
</dbReference>
<gene>
    <name evidence="1" type="ORF">LXN57_42515</name>
</gene>
<comment type="caution">
    <text evidence="1">The sequence shown here is derived from an EMBL/GenBank/DDBJ whole genome shotgun (WGS) entry which is preliminary data.</text>
</comment>
<sequence>MSTEGRHLTRESFIEYLNLGYPVDHPIHGEPRVLIFVDPGNRRIGLRVPTLTDEKPGPTGLEHVKVSAVHHHGQRMIEVEIDEPRLFVDAYPILRGVADRVQLDHMPVARALGETLRRLGHLIRAEQTLTREVETGLIGELALLAGLVSVMPPELALRAWRGGTEEHDFGLPSVDVEVKTTTSESRNHRISSVTQLQPTGERSLWLLSLQLTAAGTDGTTVAALIGRVRDLFGTPLLRDDFDSRVQAAGWSYRYAEGPLQQWRFRTEPATYHVSGDFPRLTAEQLALTGTDLNVISDIRYRIELSSRTGDEAPEPLRAAVRAGRQELP</sequence>